<dbReference type="OrthoDB" id="5487138at2"/>
<evidence type="ECO:0000313" key="3">
    <source>
        <dbReference type="Proteomes" id="UP000249799"/>
    </source>
</evidence>
<feature type="region of interest" description="Disordered" evidence="1">
    <location>
        <begin position="390"/>
        <end position="488"/>
    </location>
</feature>
<dbReference type="InterPro" id="IPR021428">
    <property type="entry name" value="DUF3078"/>
</dbReference>
<dbReference type="AlphaFoldDB" id="A0A2Z4FQ67"/>
<organism evidence="2 3">
    <name type="scientific">Bradymonas sediminis</name>
    <dbReference type="NCBI Taxonomy" id="1548548"/>
    <lineage>
        <taxon>Bacteria</taxon>
        <taxon>Deltaproteobacteria</taxon>
        <taxon>Bradymonadales</taxon>
        <taxon>Bradymonadaceae</taxon>
        <taxon>Bradymonas</taxon>
    </lineage>
</organism>
<evidence type="ECO:0000256" key="1">
    <source>
        <dbReference type="SAM" id="MobiDB-lite"/>
    </source>
</evidence>
<protein>
    <recommendedName>
        <fullName evidence="4">DUF3078 domain-containing protein</fullName>
    </recommendedName>
</protein>
<gene>
    <name evidence="2" type="ORF">DN745_17905</name>
</gene>
<keyword evidence="3" id="KW-1185">Reference proteome</keyword>
<reference evidence="2 3" key="1">
    <citation type="submission" date="2018-06" db="EMBL/GenBank/DDBJ databases">
        <title>Lujinxingia sediminis gen. nov. sp. nov., a new facultative anaerobic member of the class Deltaproteobacteria, and proposal of Lujinxingaceae fam. nov.</title>
        <authorList>
            <person name="Guo L.-Y."/>
            <person name="Li C.-M."/>
            <person name="Wang S."/>
            <person name="Du Z.-J."/>
        </authorList>
    </citation>
    <scope>NUCLEOTIDE SEQUENCE [LARGE SCALE GENOMIC DNA]</scope>
    <source>
        <strain evidence="2 3">FA350</strain>
    </source>
</reference>
<sequence>MVCAAGSSAVAQEKVDMTEFVTADQIVAPPAEPTYEPMLSLNAGAALTQNKDVVGAIDGVSTLFSLGISGGLLYSNGNHTWKNSLTVDESWARTPALEQFVKNNDQFEIESLYNYFVLDWFGPFARLSLNTAIFDTEIVTAEPVVYDITRLDGSVDTQTATSLKLGDSLEPLSLNQSIGLFAEPIRSKPLTWKLRIGAGARETFAEGVLAVNDDADTANVVEVIELDNVYQAGLEAFTGAEGRFDGGRFTYAVGGTALMPFLNNDDQDRTAVDLLRWGLKADVTVAVTEWMGLNYGLKILNDPQLLDAVQIQNNLLLTFKYTFIEPDSKDLTPSEKAAELRKEADEAETKAKELREQAIEEDKKAEELKAARRAKLSALNKKAVQDAEAERDAMAAEAAAAKEEAAKEKAEAEKAKEEAAKAKADAEKKEAALAEAKAEEEKAKAEEAKKKAEEAEKAAAEAKEKVEGAAGESAENTAVEGESAPASE</sequence>
<name>A0A2Z4FQ67_9DELT</name>
<evidence type="ECO:0000313" key="2">
    <source>
        <dbReference type="EMBL" id="AWV91103.1"/>
    </source>
</evidence>
<feature type="compositionally biased region" description="Basic and acidic residues" evidence="1">
    <location>
        <begin position="390"/>
        <end position="467"/>
    </location>
</feature>
<evidence type="ECO:0008006" key="4">
    <source>
        <dbReference type="Google" id="ProtNLM"/>
    </source>
</evidence>
<proteinExistence type="predicted"/>
<dbReference type="KEGG" id="bsed:DN745_17905"/>
<dbReference type="EMBL" id="CP030032">
    <property type="protein sequence ID" value="AWV91103.1"/>
    <property type="molecule type" value="Genomic_DNA"/>
</dbReference>
<dbReference type="Pfam" id="PF11276">
    <property type="entry name" value="DUF3078"/>
    <property type="match status" value="1"/>
</dbReference>
<dbReference type="Proteomes" id="UP000249799">
    <property type="component" value="Chromosome"/>
</dbReference>
<accession>A0A2Z4FQ67</accession>